<feature type="domain" description="Erythromycin biosynthesis protein CIII-like C-terminal" evidence="5">
    <location>
        <begin position="250"/>
        <end position="391"/>
    </location>
</feature>
<gene>
    <name evidence="7" type="ORF">ABJI51_05940</name>
</gene>
<proteinExistence type="inferred from homology"/>
<evidence type="ECO:0000259" key="5">
    <source>
        <dbReference type="Pfam" id="PF06722"/>
    </source>
</evidence>
<feature type="chain" id="PRO_5046081856" evidence="4">
    <location>
        <begin position="24"/>
        <end position="399"/>
    </location>
</feature>
<evidence type="ECO:0000256" key="3">
    <source>
        <dbReference type="ARBA" id="ARBA00022679"/>
    </source>
</evidence>
<dbReference type="PANTHER" id="PTHR48050:SF13">
    <property type="entry name" value="STEROL 3-BETA-GLUCOSYLTRANSFERASE UGT80A2"/>
    <property type="match status" value="1"/>
</dbReference>
<comment type="similarity">
    <text evidence="1">Belongs to the glycosyltransferase 28 family.</text>
</comment>
<dbReference type="InterPro" id="IPR002213">
    <property type="entry name" value="UDP_glucos_trans"/>
</dbReference>
<evidence type="ECO:0000256" key="4">
    <source>
        <dbReference type="SAM" id="SignalP"/>
    </source>
</evidence>
<dbReference type="InterPro" id="IPR050426">
    <property type="entry name" value="Glycosyltransferase_28"/>
</dbReference>
<dbReference type="PANTHER" id="PTHR48050">
    <property type="entry name" value="STEROL 3-BETA-GLUCOSYLTRANSFERASE"/>
    <property type="match status" value="1"/>
</dbReference>
<name>A0ABV0L8G4_9PSEU</name>
<protein>
    <submittedName>
        <fullName evidence="7">Nucleotide disphospho-sugar-binding domain-containing protein</fullName>
    </submittedName>
</protein>
<keyword evidence="3" id="KW-0808">Transferase</keyword>
<feature type="domain" description="Erythromycin biosynthesis protein CIII-like N-terminal" evidence="6">
    <location>
        <begin position="22"/>
        <end position="236"/>
    </location>
</feature>
<evidence type="ECO:0000313" key="8">
    <source>
        <dbReference type="Proteomes" id="UP001440984"/>
    </source>
</evidence>
<dbReference type="SUPFAM" id="SSF53756">
    <property type="entry name" value="UDP-Glycosyltransferase/glycogen phosphorylase"/>
    <property type="match status" value="1"/>
</dbReference>
<dbReference type="InterPro" id="IPR048284">
    <property type="entry name" value="EryCIII-like_N"/>
</dbReference>
<dbReference type="Proteomes" id="UP001440984">
    <property type="component" value="Unassembled WGS sequence"/>
</dbReference>
<dbReference type="RefSeq" id="WP_348948067.1">
    <property type="nucleotide sequence ID" value="NZ_JBDZYD010000002.1"/>
</dbReference>
<keyword evidence="2" id="KW-0328">Glycosyltransferase</keyword>
<feature type="signal peptide" evidence="4">
    <location>
        <begin position="1"/>
        <end position="23"/>
    </location>
</feature>
<organism evidence="7 8">
    <name type="scientific">Amycolatopsis melonis</name>
    <dbReference type="NCBI Taxonomy" id="3156488"/>
    <lineage>
        <taxon>Bacteria</taxon>
        <taxon>Bacillati</taxon>
        <taxon>Actinomycetota</taxon>
        <taxon>Actinomycetes</taxon>
        <taxon>Pseudonocardiales</taxon>
        <taxon>Pseudonocardiaceae</taxon>
        <taxon>Amycolatopsis</taxon>
    </lineage>
</organism>
<dbReference type="Pfam" id="PF06722">
    <property type="entry name" value="EryCIII-like_C"/>
    <property type="match status" value="1"/>
</dbReference>
<keyword evidence="8" id="KW-1185">Reference proteome</keyword>
<comment type="caution">
    <text evidence="7">The sequence shown here is derived from an EMBL/GenBank/DDBJ whole genome shotgun (WGS) entry which is preliminary data.</text>
</comment>
<dbReference type="Pfam" id="PF21036">
    <property type="entry name" value="EryCIII-like_N"/>
    <property type="match status" value="1"/>
</dbReference>
<sequence length="399" mass="41989">MRILFMALPAYGLSLPLVPLAWAARSAGHEILFASANPMANVLADAGLPVVDAFPDQDIWLDFTQLAQEQETAAMPDDVRELVRTNNSYGYVALTTAEPTVRAGRDFGADLVVFASDHGGGPFVAAKLGVPALEAGNRMAWAMRDREFRETPSILTDGVIGELLTARLGLSGPPPVSLAGIDLRAPSIGGLAGTEPDEVDGKPWWPMRCLPYNGGVVVPAWALAEPSRPRVLVTLGTTVPLLTGVSGLAVVLDALSAMDVEVVLAGGSADLTELGPLPPNVTSAGFLPFSTILPRCSLMIHHGGAGTIAAALAYGVPQFVLPAYGENRTSADQLTERGVALQADPEQVTAGQLRDTARRLLDEPAFAKVAREVATEIAGMPSPASIITKIEDRLRETQH</sequence>
<reference evidence="7 8" key="1">
    <citation type="submission" date="2024-05" db="EMBL/GenBank/DDBJ databases">
        <authorList>
            <person name="Zhao H."/>
            <person name="Xu Y."/>
            <person name="Lin S."/>
            <person name="Spain J.C."/>
            <person name="Zhou N.-Y."/>
        </authorList>
    </citation>
    <scope>NUCLEOTIDE SEQUENCE [LARGE SCALE GENOMIC DNA]</scope>
    <source>
        <strain evidence="7 8">NEAU-NG30</strain>
    </source>
</reference>
<evidence type="ECO:0000256" key="1">
    <source>
        <dbReference type="ARBA" id="ARBA00006962"/>
    </source>
</evidence>
<evidence type="ECO:0000259" key="6">
    <source>
        <dbReference type="Pfam" id="PF21036"/>
    </source>
</evidence>
<dbReference type="CDD" id="cd03784">
    <property type="entry name" value="GT1_Gtf-like"/>
    <property type="match status" value="1"/>
</dbReference>
<dbReference type="EMBL" id="JBDZYD010000002">
    <property type="protein sequence ID" value="MEQ0558601.1"/>
    <property type="molecule type" value="Genomic_DNA"/>
</dbReference>
<accession>A0ABV0L8G4</accession>
<dbReference type="Gene3D" id="3.40.50.2000">
    <property type="entry name" value="Glycogen Phosphorylase B"/>
    <property type="match status" value="2"/>
</dbReference>
<keyword evidence="4" id="KW-0732">Signal</keyword>
<evidence type="ECO:0000256" key="2">
    <source>
        <dbReference type="ARBA" id="ARBA00022676"/>
    </source>
</evidence>
<evidence type="ECO:0000313" key="7">
    <source>
        <dbReference type="EMBL" id="MEQ0558601.1"/>
    </source>
</evidence>
<dbReference type="InterPro" id="IPR010610">
    <property type="entry name" value="EryCIII-like_C"/>
</dbReference>